<organism evidence="2 3">
    <name type="scientific">Temnothorax longispinosus</name>
    <dbReference type="NCBI Taxonomy" id="300112"/>
    <lineage>
        <taxon>Eukaryota</taxon>
        <taxon>Metazoa</taxon>
        <taxon>Ecdysozoa</taxon>
        <taxon>Arthropoda</taxon>
        <taxon>Hexapoda</taxon>
        <taxon>Insecta</taxon>
        <taxon>Pterygota</taxon>
        <taxon>Neoptera</taxon>
        <taxon>Endopterygota</taxon>
        <taxon>Hymenoptera</taxon>
        <taxon>Apocrita</taxon>
        <taxon>Aculeata</taxon>
        <taxon>Formicoidea</taxon>
        <taxon>Formicidae</taxon>
        <taxon>Myrmicinae</taxon>
        <taxon>Temnothorax</taxon>
    </lineage>
</organism>
<comment type="caution">
    <text evidence="2">The sequence shown here is derived from an EMBL/GenBank/DDBJ whole genome shotgun (WGS) entry which is preliminary data.</text>
</comment>
<evidence type="ECO:0000313" key="3">
    <source>
        <dbReference type="Proteomes" id="UP000310200"/>
    </source>
</evidence>
<dbReference type="EMBL" id="QBLH01002884">
    <property type="protein sequence ID" value="TGZ46445.1"/>
    <property type="molecule type" value="Genomic_DNA"/>
</dbReference>
<evidence type="ECO:0000256" key="1">
    <source>
        <dbReference type="SAM" id="MobiDB-lite"/>
    </source>
</evidence>
<name>A0A4S2KAT4_9HYME</name>
<accession>A0A4S2KAT4</accession>
<sequence length="193" mass="21233">MRKHQQRTPEAWLRHSVQIGAAESFGHSIQQAVLQAVEKYSFEDGAEGHGLVAHADNVVVGDPRSALHLHDARVELFLEGVPDQEVPLVAYYGHLQQRVHLACYCHDTSQREHVFCGDLVAGASSRPRRASGDRGGSTPESRRASRDVLVAASASASASLQRNMCRRIVDYVWGTRASRAVLTKERGSARAER</sequence>
<dbReference type="Proteomes" id="UP000310200">
    <property type="component" value="Unassembled WGS sequence"/>
</dbReference>
<keyword evidence="3" id="KW-1185">Reference proteome</keyword>
<reference evidence="2 3" key="1">
    <citation type="journal article" date="2019" name="Philos. Trans. R. Soc. Lond., B, Biol. Sci.">
        <title>Ant behaviour and brain gene expression of defending hosts depend on the ecological success of the intruding social parasite.</title>
        <authorList>
            <person name="Kaur R."/>
            <person name="Stoldt M."/>
            <person name="Jongepier E."/>
            <person name="Feldmeyer B."/>
            <person name="Menzel F."/>
            <person name="Bornberg-Bauer E."/>
            <person name="Foitzik S."/>
        </authorList>
    </citation>
    <scope>NUCLEOTIDE SEQUENCE [LARGE SCALE GENOMIC DNA]</scope>
    <source>
        <tissue evidence="2">Whole body</tissue>
    </source>
</reference>
<dbReference type="AlphaFoldDB" id="A0A4S2KAT4"/>
<feature type="region of interest" description="Disordered" evidence="1">
    <location>
        <begin position="124"/>
        <end position="148"/>
    </location>
</feature>
<protein>
    <submittedName>
        <fullName evidence="2">Uncharacterized protein</fullName>
    </submittedName>
</protein>
<proteinExistence type="predicted"/>
<evidence type="ECO:0000313" key="2">
    <source>
        <dbReference type="EMBL" id="TGZ46445.1"/>
    </source>
</evidence>
<gene>
    <name evidence="2" type="ORF">DBV15_04488</name>
</gene>